<organism evidence="1">
    <name type="scientific">marine metagenome</name>
    <dbReference type="NCBI Taxonomy" id="408172"/>
    <lineage>
        <taxon>unclassified sequences</taxon>
        <taxon>metagenomes</taxon>
        <taxon>ecological metagenomes</taxon>
    </lineage>
</organism>
<feature type="non-terminal residue" evidence="1">
    <location>
        <position position="118"/>
    </location>
</feature>
<sequence length="118" mass="13875">MVLSIAYSQMNIEGKPPSEISKFPMLKKMTFRKPITFTPLDVKIGYLYYGGKNYSMNLPFNSSEVTPDDMPVLLDSTQYEFNIIESSVKRRLLFIELEVLRTNLTHFFFHQNYIDMQM</sequence>
<protein>
    <submittedName>
        <fullName evidence="1">Uncharacterized protein</fullName>
    </submittedName>
</protein>
<proteinExistence type="predicted"/>
<reference evidence="1" key="1">
    <citation type="submission" date="2018-05" db="EMBL/GenBank/DDBJ databases">
        <authorList>
            <person name="Lanie J.A."/>
            <person name="Ng W.-L."/>
            <person name="Kazmierczak K.M."/>
            <person name="Andrzejewski T.M."/>
            <person name="Davidsen T.M."/>
            <person name="Wayne K.J."/>
            <person name="Tettelin H."/>
            <person name="Glass J.I."/>
            <person name="Rusch D."/>
            <person name="Podicherti R."/>
            <person name="Tsui H.-C.T."/>
            <person name="Winkler M.E."/>
        </authorList>
    </citation>
    <scope>NUCLEOTIDE SEQUENCE</scope>
</reference>
<dbReference type="AlphaFoldDB" id="A0A382WLK8"/>
<name>A0A382WLK8_9ZZZZ</name>
<evidence type="ECO:0000313" key="1">
    <source>
        <dbReference type="EMBL" id="SVD59500.1"/>
    </source>
</evidence>
<dbReference type="EMBL" id="UINC01160703">
    <property type="protein sequence ID" value="SVD59500.1"/>
    <property type="molecule type" value="Genomic_DNA"/>
</dbReference>
<accession>A0A382WLK8</accession>
<gene>
    <name evidence="1" type="ORF">METZ01_LOCUS412354</name>
</gene>